<evidence type="ECO:0000256" key="2">
    <source>
        <dbReference type="SAM" id="SignalP"/>
    </source>
</evidence>
<evidence type="ECO:0000256" key="1">
    <source>
        <dbReference type="SAM" id="MobiDB-lite"/>
    </source>
</evidence>
<evidence type="ECO:0000313" key="4">
    <source>
        <dbReference type="Proteomes" id="UP000036959"/>
    </source>
</evidence>
<sequence length="91" mass="9761">MKFTLLASATAALVAGAIYMVPVAFAQNSPGMPGGVLQDQFRFNEHPQMQFAASAPNDKFQNGTSQMRRRADNGDPNGCNLKCPNLNSNSN</sequence>
<feature type="signal peptide" evidence="2">
    <location>
        <begin position="1"/>
        <end position="26"/>
    </location>
</feature>
<accession>A0A0L0MED7</accession>
<feature type="chain" id="PRO_5005544311" evidence="2">
    <location>
        <begin position="27"/>
        <end position="91"/>
    </location>
</feature>
<organism evidence="3 4">
    <name type="scientific">Candidatus Burkholderia verschuerenii</name>
    <dbReference type="NCBI Taxonomy" id="242163"/>
    <lineage>
        <taxon>Bacteria</taxon>
        <taxon>Pseudomonadati</taxon>
        <taxon>Pseudomonadota</taxon>
        <taxon>Betaproteobacteria</taxon>
        <taxon>Burkholderiales</taxon>
        <taxon>Burkholderiaceae</taxon>
        <taxon>Burkholderia</taxon>
    </lineage>
</organism>
<keyword evidence="2" id="KW-0732">Signal</keyword>
<feature type="region of interest" description="Disordered" evidence="1">
    <location>
        <begin position="55"/>
        <end position="91"/>
    </location>
</feature>
<protein>
    <submittedName>
        <fullName evidence="3">Uncharacterized protein</fullName>
    </submittedName>
</protein>
<gene>
    <name evidence="3" type="ORF">BVER_05439c</name>
</gene>
<dbReference type="EMBL" id="LFJJ01000052">
    <property type="protein sequence ID" value="KND60625.1"/>
    <property type="molecule type" value="Genomic_DNA"/>
</dbReference>
<dbReference type="OrthoDB" id="9030846at2"/>
<dbReference type="Proteomes" id="UP000036959">
    <property type="component" value="Unassembled WGS sequence"/>
</dbReference>
<keyword evidence="4" id="KW-1185">Reference proteome</keyword>
<reference evidence="4" key="1">
    <citation type="submission" date="2015-06" db="EMBL/GenBank/DDBJ databases">
        <title>Comparative genomics of Burkholderia leaf nodule symbionts.</title>
        <authorList>
            <person name="Carlier A."/>
            <person name="Eberl L."/>
            <person name="Pinto-Carbo M."/>
        </authorList>
    </citation>
    <scope>NUCLEOTIDE SEQUENCE [LARGE SCALE GENOMIC DNA]</scope>
    <source>
        <strain evidence="4">UZHbot4</strain>
    </source>
</reference>
<comment type="caution">
    <text evidence="3">The sequence shown here is derived from an EMBL/GenBank/DDBJ whole genome shotgun (WGS) entry which is preliminary data.</text>
</comment>
<dbReference type="AlphaFoldDB" id="A0A0L0MED7"/>
<dbReference type="RefSeq" id="WP_050453470.1">
    <property type="nucleotide sequence ID" value="NZ_LFJJ01000052.1"/>
</dbReference>
<proteinExistence type="predicted"/>
<evidence type="ECO:0000313" key="3">
    <source>
        <dbReference type="EMBL" id="KND60625.1"/>
    </source>
</evidence>
<name>A0A0L0MED7_9BURK</name>
<dbReference type="PATRIC" id="fig|242163.4.peg.5621"/>